<evidence type="ECO:0000256" key="13">
    <source>
        <dbReference type="ARBA" id="ARBA00052491"/>
    </source>
</evidence>
<evidence type="ECO:0000256" key="4">
    <source>
        <dbReference type="ARBA" id="ARBA00038182"/>
    </source>
</evidence>
<dbReference type="CDD" id="cd04301">
    <property type="entry name" value="NAT_SF"/>
    <property type="match status" value="1"/>
</dbReference>
<dbReference type="AlphaFoldDB" id="A0A1S4F8T1"/>
<comment type="pathway">
    <text evidence="3">Aromatic compound metabolism; melatonin biosynthesis; melatonin from serotonin: step 1/2.</text>
</comment>
<dbReference type="Pfam" id="PF00583">
    <property type="entry name" value="Acetyltransf_1"/>
    <property type="match status" value="1"/>
</dbReference>
<dbReference type="SUPFAM" id="SSF55729">
    <property type="entry name" value="Acyl-CoA N-acyltransferases (Nat)"/>
    <property type="match status" value="1"/>
</dbReference>
<evidence type="ECO:0000256" key="11">
    <source>
        <dbReference type="ARBA" id="ARBA00052178"/>
    </source>
</evidence>
<evidence type="ECO:0000256" key="1">
    <source>
        <dbReference type="ARBA" id="ARBA00022679"/>
    </source>
</evidence>
<dbReference type="EC" id="2.3.1.87" evidence="5"/>
<comment type="catalytic activity">
    <reaction evidence="6">
        <text>dopamine + (9Z)-octadecenoyl-CoA = N-(9Z-octadecanoyl)-dopamine + CoA + H(+)</text>
        <dbReference type="Rhea" id="RHEA:51380"/>
        <dbReference type="ChEBI" id="CHEBI:15378"/>
        <dbReference type="ChEBI" id="CHEBI:31883"/>
        <dbReference type="ChEBI" id="CHEBI:57287"/>
        <dbReference type="ChEBI" id="CHEBI:57387"/>
        <dbReference type="ChEBI" id="CHEBI:59905"/>
    </reaction>
    <physiologicalReaction direction="left-to-right" evidence="6">
        <dbReference type="Rhea" id="RHEA:51381"/>
    </physiologicalReaction>
</comment>
<dbReference type="InterPro" id="IPR016181">
    <property type="entry name" value="Acyl_CoA_acyltransferase"/>
</dbReference>
<comment type="catalytic activity">
    <reaction evidence="7">
        <text>serotonin + octadecanoyl-CoA = N-octadecanoyl-serotonin + CoA + H(+)</text>
        <dbReference type="Rhea" id="RHEA:51400"/>
        <dbReference type="ChEBI" id="CHEBI:15378"/>
        <dbReference type="ChEBI" id="CHEBI:57287"/>
        <dbReference type="ChEBI" id="CHEBI:57394"/>
        <dbReference type="ChEBI" id="CHEBI:134065"/>
        <dbReference type="ChEBI" id="CHEBI:350546"/>
    </reaction>
    <physiologicalReaction direction="left-to-right" evidence="7">
        <dbReference type="Rhea" id="RHEA:51401"/>
    </physiologicalReaction>
</comment>
<keyword evidence="16" id="KW-1185">Reference proteome</keyword>
<evidence type="ECO:0000256" key="8">
    <source>
        <dbReference type="ARBA" id="ARBA00051284"/>
    </source>
</evidence>
<keyword evidence="1" id="KW-0808">Transferase</keyword>
<dbReference type="Proteomes" id="UP000008820">
    <property type="component" value="Chromosome 2"/>
</dbReference>
<comment type="catalytic activity">
    <reaction evidence="10">
        <text>serotonin + (9Z)-octadecenoyl-CoA = N-(9Z-octadecenoyl)-serotonin + CoA + H(+)</text>
        <dbReference type="Rhea" id="RHEA:51392"/>
        <dbReference type="ChEBI" id="CHEBI:15378"/>
        <dbReference type="ChEBI" id="CHEBI:57287"/>
        <dbReference type="ChEBI" id="CHEBI:57387"/>
        <dbReference type="ChEBI" id="CHEBI:134064"/>
        <dbReference type="ChEBI" id="CHEBI:350546"/>
    </reaction>
    <physiologicalReaction direction="left-to-right" evidence="10">
        <dbReference type="Rhea" id="RHEA:51393"/>
    </physiologicalReaction>
</comment>
<evidence type="ECO:0000256" key="9">
    <source>
        <dbReference type="ARBA" id="ARBA00051711"/>
    </source>
</evidence>
<reference evidence="15 16" key="1">
    <citation type="submission" date="2017-06" db="EMBL/GenBank/DDBJ databases">
        <title>Aedes aegypti genome working group (AGWG) sequencing and assembly.</title>
        <authorList>
            <consortium name="Aedes aegypti Genome Working Group (AGWG)"/>
            <person name="Matthews B.J."/>
        </authorList>
    </citation>
    <scope>NUCLEOTIDE SEQUENCE [LARGE SCALE GENOMIC DNA]</scope>
    <source>
        <strain evidence="15 16">LVP_AGWG</strain>
    </source>
</reference>
<organism evidence="15 16">
    <name type="scientific">Aedes aegypti</name>
    <name type="common">Yellowfever mosquito</name>
    <name type="synonym">Culex aegypti</name>
    <dbReference type="NCBI Taxonomy" id="7159"/>
    <lineage>
        <taxon>Eukaryota</taxon>
        <taxon>Metazoa</taxon>
        <taxon>Ecdysozoa</taxon>
        <taxon>Arthropoda</taxon>
        <taxon>Hexapoda</taxon>
        <taxon>Insecta</taxon>
        <taxon>Pterygota</taxon>
        <taxon>Neoptera</taxon>
        <taxon>Endopterygota</taxon>
        <taxon>Diptera</taxon>
        <taxon>Nematocera</taxon>
        <taxon>Culicoidea</taxon>
        <taxon>Culicidae</taxon>
        <taxon>Culicinae</taxon>
        <taxon>Aedini</taxon>
        <taxon>Aedes</taxon>
        <taxon>Stegomyia</taxon>
    </lineage>
</organism>
<dbReference type="InParanoid" id="A0A1S4F8T1"/>
<comment type="catalytic activity">
    <reaction evidence="12">
        <text>dopamine + hexadecanoyl-CoA = N-hexadecanoyl-dopamine + CoA + H(+)</text>
        <dbReference type="Rhea" id="RHEA:51376"/>
        <dbReference type="ChEBI" id="CHEBI:15378"/>
        <dbReference type="ChEBI" id="CHEBI:57287"/>
        <dbReference type="ChEBI" id="CHEBI:57379"/>
        <dbReference type="ChEBI" id="CHEBI:59905"/>
        <dbReference type="ChEBI" id="CHEBI:134058"/>
    </reaction>
    <physiologicalReaction direction="left-to-right" evidence="12">
        <dbReference type="Rhea" id="RHEA:51377"/>
    </physiologicalReaction>
</comment>
<evidence type="ECO:0000256" key="7">
    <source>
        <dbReference type="ARBA" id="ARBA00050849"/>
    </source>
</evidence>
<dbReference type="PANTHER" id="PTHR20905:SF1">
    <property type="entry name" value="AT07410P-RELATED"/>
    <property type="match status" value="1"/>
</dbReference>
<accession>A0A1S4F8T1</accession>
<comment type="catalytic activity">
    <reaction evidence="11">
        <text>serotonin + hexadecanoyl-CoA = N-hexadecanoyl-serotonin + CoA + H(+)</text>
        <dbReference type="Rhea" id="RHEA:51384"/>
        <dbReference type="ChEBI" id="CHEBI:15378"/>
        <dbReference type="ChEBI" id="CHEBI:57287"/>
        <dbReference type="ChEBI" id="CHEBI:57379"/>
        <dbReference type="ChEBI" id="CHEBI:134059"/>
        <dbReference type="ChEBI" id="CHEBI:350546"/>
    </reaction>
    <physiologicalReaction direction="left-to-right" evidence="11">
        <dbReference type="Rhea" id="RHEA:51385"/>
    </physiologicalReaction>
</comment>
<evidence type="ECO:0000259" key="14">
    <source>
        <dbReference type="PROSITE" id="PS51186"/>
    </source>
</evidence>
<dbReference type="EnsemblMetazoa" id="AAEL004847-RA">
    <property type="protein sequence ID" value="AAEL004847-PA"/>
    <property type="gene ID" value="AAEL004847"/>
</dbReference>
<proteinExistence type="inferred from homology"/>
<protein>
    <recommendedName>
        <fullName evidence="5">aralkylamine N-acetyltransferase</fullName>
        <ecNumber evidence="5">2.3.1.87</ecNumber>
    </recommendedName>
</protein>
<keyword evidence="2" id="KW-0012">Acyltransferase</keyword>
<dbReference type="VEuPathDB" id="VectorBase:AAEL004847"/>
<evidence type="ECO:0000256" key="12">
    <source>
        <dbReference type="ARBA" id="ARBA00052335"/>
    </source>
</evidence>
<comment type="similarity">
    <text evidence="4">Belongs to the acetyltransferase family. AANAT subfamily.</text>
</comment>
<evidence type="ECO:0000256" key="3">
    <source>
        <dbReference type="ARBA" id="ARBA00037926"/>
    </source>
</evidence>
<dbReference type="InterPro" id="IPR000182">
    <property type="entry name" value="GNAT_dom"/>
</dbReference>
<evidence type="ECO:0000313" key="16">
    <source>
        <dbReference type="Proteomes" id="UP000008820"/>
    </source>
</evidence>
<evidence type="ECO:0000256" key="10">
    <source>
        <dbReference type="ARBA" id="ARBA00051823"/>
    </source>
</evidence>
<feature type="domain" description="N-acetyltransferase" evidence="14">
    <location>
        <begin position="90"/>
        <end position="236"/>
    </location>
</feature>
<evidence type="ECO:0000313" key="15">
    <source>
        <dbReference type="EnsemblMetazoa" id="AAEL004847-PA"/>
    </source>
</evidence>
<dbReference type="GO" id="GO:0004059">
    <property type="term" value="F:aralkylamine N-acetyltransferase activity"/>
    <property type="evidence" value="ECO:0007669"/>
    <property type="project" value="UniProtKB-EC"/>
</dbReference>
<evidence type="ECO:0000256" key="5">
    <source>
        <dbReference type="ARBA" id="ARBA00039114"/>
    </source>
</evidence>
<reference evidence="15" key="2">
    <citation type="submission" date="2021-02" db="UniProtKB">
        <authorList>
            <consortium name="EnsemblMetazoa"/>
        </authorList>
    </citation>
    <scope>IDENTIFICATION</scope>
    <source>
        <strain evidence="15">LVP_AGWG</strain>
    </source>
</reference>
<dbReference type="FunFam" id="3.40.630.30:FF:000046">
    <property type="entry name" value="Dopamine N-acetyltransferase"/>
    <property type="match status" value="1"/>
</dbReference>
<dbReference type="PANTHER" id="PTHR20905">
    <property type="entry name" value="N-ACETYLTRANSFERASE-RELATED"/>
    <property type="match status" value="1"/>
</dbReference>
<evidence type="ECO:0000256" key="6">
    <source>
        <dbReference type="ARBA" id="ARBA00050189"/>
    </source>
</evidence>
<comment type="catalytic activity">
    <reaction evidence="9">
        <text>dopamine + acetyl-CoA = N-acetyldopamine + CoA + H(+)</text>
        <dbReference type="Rhea" id="RHEA:51388"/>
        <dbReference type="ChEBI" id="CHEBI:15378"/>
        <dbReference type="ChEBI" id="CHEBI:57287"/>
        <dbReference type="ChEBI" id="CHEBI:57288"/>
        <dbReference type="ChEBI" id="CHEBI:59905"/>
        <dbReference type="ChEBI" id="CHEBI:125678"/>
    </reaction>
    <physiologicalReaction direction="left-to-right" evidence="9">
        <dbReference type="Rhea" id="RHEA:51389"/>
    </physiologicalReaction>
</comment>
<dbReference type="PROSITE" id="PS51186">
    <property type="entry name" value="GNAT"/>
    <property type="match status" value="1"/>
</dbReference>
<comment type="catalytic activity">
    <reaction evidence="13">
        <text>serotonin + acetyl-CoA = N-acetylserotonin + CoA + H(+)</text>
        <dbReference type="Rhea" id="RHEA:25217"/>
        <dbReference type="ChEBI" id="CHEBI:15378"/>
        <dbReference type="ChEBI" id="CHEBI:17697"/>
        <dbReference type="ChEBI" id="CHEBI:57287"/>
        <dbReference type="ChEBI" id="CHEBI:57288"/>
        <dbReference type="ChEBI" id="CHEBI:350546"/>
        <dbReference type="EC" id="2.3.1.87"/>
    </reaction>
    <physiologicalReaction direction="left-to-right" evidence="13">
        <dbReference type="Rhea" id="RHEA:25218"/>
    </physiologicalReaction>
</comment>
<sequence length="250" mass="28661">MTTPFYRQSAVWWISISIKFAESSSRMEESTCRNDHVQFSVAKSEDYESVLSFVVEHYYKDEPMSNSYIYDSSPADDDVEFSVSFLFQGMAIKAVDRDCDNRLIGVSIANPIYPGYVEDLLKSAEQAKTQKWRDSLKLLAHLQQSTDVLQRYNVSKCYDIEIVAAHPEYRGQSIGSRLFEEQFKRAKQLGYPIASADCSSYYSARIAEKVGMKCVGRLAFANYRDDRGVQLFQPRAPHEEIQTFVKLLNV</sequence>
<evidence type="ECO:0000256" key="2">
    <source>
        <dbReference type="ARBA" id="ARBA00023315"/>
    </source>
</evidence>
<dbReference type="OrthoDB" id="7752771at2759"/>
<comment type="catalytic activity">
    <reaction evidence="8">
        <text>serotonin + (5Z,8Z,11Z,14Z)-eicosatetraenoyl-CoA = N-[(5Z,8Z,11Z,14Z)-eicosatetraenoyl]-serotonin + CoA + H(+)</text>
        <dbReference type="Rhea" id="RHEA:51396"/>
        <dbReference type="ChEBI" id="CHEBI:15378"/>
        <dbReference type="ChEBI" id="CHEBI:57287"/>
        <dbReference type="ChEBI" id="CHEBI:57368"/>
        <dbReference type="ChEBI" id="CHEBI:132255"/>
        <dbReference type="ChEBI" id="CHEBI:350546"/>
    </reaction>
    <physiologicalReaction direction="left-to-right" evidence="8">
        <dbReference type="Rhea" id="RHEA:51397"/>
    </physiologicalReaction>
</comment>
<dbReference type="Gene3D" id="3.40.630.30">
    <property type="match status" value="1"/>
</dbReference>
<name>A0A1S4F8T1_AEDAE</name>
<gene>
    <name evidence="15" type="primary">5565546</name>
</gene>